<organism evidence="3 4">
    <name type="scientific">Rhizodiscina lignyota</name>
    <dbReference type="NCBI Taxonomy" id="1504668"/>
    <lineage>
        <taxon>Eukaryota</taxon>
        <taxon>Fungi</taxon>
        <taxon>Dikarya</taxon>
        <taxon>Ascomycota</taxon>
        <taxon>Pezizomycotina</taxon>
        <taxon>Dothideomycetes</taxon>
        <taxon>Pleosporomycetidae</taxon>
        <taxon>Aulographales</taxon>
        <taxon>Rhizodiscinaceae</taxon>
        <taxon>Rhizodiscina</taxon>
    </lineage>
</organism>
<dbReference type="OrthoDB" id="311712at2759"/>
<keyword evidence="4" id="KW-1185">Reference proteome</keyword>
<dbReference type="GO" id="GO:0035591">
    <property type="term" value="F:signaling adaptor activity"/>
    <property type="evidence" value="ECO:0007669"/>
    <property type="project" value="TreeGrafter"/>
</dbReference>
<feature type="compositionally biased region" description="Acidic residues" evidence="2">
    <location>
        <begin position="604"/>
        <end position="622"/>
    </location>
</feature>
<evidence type="ECO:0008006" key="5">
    <source>
        <dbReference type="Google" id="ProtNLM"/>
    </source>
</evidence>
<feature type="region of interest" description="Disordered" evidence="2">
    <location>
        <begin position="597"/>
        <end position="629"/>
    </location>
</feature>
<dbReference type="PROSITE" id="PS50294">
    <property type="entry name" value="WD_REPEATS_REGION"/>
    <property type="match status" value="2"/>
</dbReference>
<sequence>MDGHGSPRDSGPSSALQSPTFDRDVEIRVNETVGSASISPSGRDVVLASREGLHIIDLDAPFSPPRYVAHRSQWEVADVQWSPFSSRDSWIVSTSNQKALVWNLNLSSPQAPIEHTLHAHSNAITDINFSAHHADILATCAVDSYVHCWDLRRPAKPVISFAEWEAGATQVKWNRQDSHIIATSHQRKFMIWDDRKGAHPVRKIEAHSTQIYGIDWNRLRPEALLTCSLDRTIKFWDYTKQDDIPERVIKTPYPVWRARHTPFGWGILAMPKRHDFNLYMYDRRLDGINGSQACIPPVCRFGGHEDQAKEFLWRSRGGVLDGTDNRDFQLVSWGMDRCLRLHRVDPHHVEAVGHYKGREVHKKLNLTRAGAVYRTFRDEQPRSESLKMPAELKPPRPPGLLGLTLIQSGMGKSAGLNNLAANAPAGMQARRRAKKAENTIDWMGGVKMGKAAVSGLPRNSIRPTDHQVVWDTPDSLSDEITYVGKKYKKVNFEHADVNRRTAKITLNGPWGSEDKSAFIRVTLKFPTSYPTNAIPQCLFEKTTSAISDETLAKLRHGVRSISDYYGLRRCGSLEAIVTYLLGERGLEDSLASFPGANGLAADESSSDDDDDDDAIGGAEDLEMSGTDLGSGLTNNANVPLPKACGAMFAEDGRLVCFFPPKPEPKPLFNLEALRGGDKISKGTRLFEEFGRYRTESPEPKESSEEDADDEDESSEGSVTSSSASSTSSIASEDIISALPSRFMPPAAWRASTIRFQKSSQHSSAGYSKKSNLPKPKSYISIVDTRDLLPAKKCLAEEYEVFGEGPSVCAHNGAVAKRHGLDDLAQVWELMRLILFNQVPLEILPQNYRTDPILVVARRAIARMKKKDSAIDLGADGDGTALTGRIKWGNHPLAGKWLIPRLFDHFEMLADTQMLGMMSCIFSEPAASQPVANALMRLKQQELPMSMKSPAFSLDYHASDEVAWSLFNRRAAPVTIIRSGVPTLSWSDPERQPGIYGSASSSNGPWSNDIRIPSDPVTPYSTDSTPPRLTRSNTMRSHPYPHSYSTSPDHHVLKRTHTNPFFNLAALNRPFGPAITGSPPTENRFQDDEADISTSAPASAVTWGETTFYSSSGTASASPDARRKSRHIAVEVNVRMTLKNQNMFDDEAHASVPLLDPADAAKYAVYRASYAEQLSVWDLPIARSEVLKFNGLTSYWPEEIPFQNSLDQVKSPRTTTQRLLDGVETADMAFTKKEKKQESAIAQCMICWQAVVGLHVQCTICGIGRAHKECAEEWDEELGDESWCNAHEEQGEEGLAQ</sequence>
<dbReference type="PROSITE" id="PS50082">
    <property type="entry name" value="WD_REPEATS_2"/>
    <property type="match status" value="2"/>
</dbReference>
<evidence type="ECO:0000256" key="1">
    <source>
        <dbReference type="PROSITE-ProRule" id="PRU00221"/>
    </source>
</evidence>
<evidence type="ECO:0000313" key="3">
    <source>
        <dbReference type="EMBL" id="KAF2098121.1"/>
    </source>
</evidence>
<proteinExistence type="predicted"/>
<feature type="region of interest" description="Disordered" evidence="2">
    <location>
        <begin position="688"/>
        <end position="726"/>
    </location>
</feature>
<dbReference type="SMART" id="SM00320">
    <property type="entry name" value="WD40"/>
    <property type="match status" value="5"/>
</dbReference>
<gene>
    <name evidence="3" type="ORF">NA57DRAFT_40015</name>
</gene>
<dbReference type="GO" id="GO:0035859">
    <property type="term" value="C:Seh1-associated complex"/>
    <property type="evidence" value="ECO:0007669"/>
    <property type="project" value="TreeGrafter"/>
</dbReference>
<reference evidence="3" key="1">
    <citation type="journal article" date="2020" name="Stud. Mycol.">
        <title>101 Dothideomycetes genomes: a test case for predicting lifestyles and emergence of pathogens.</title>
        <authorList>
            <person name="Haridas S."/>
            <person name="Albert R."/>
            <person name="Binder M."/>
            <person name="Bloem J."/>
            <person name="Labutti K."/>
            <person name="Salamov A."/>
            <person name="Andreopoulos B."/>
            <person name="Baker S."/>
            <person name="Barry K."/>
            <person name="Bills G."/>
            <person name="Bluhm B."/>
            <person name="Cannon C."/>
            <person name="Castanera R."/>
            <person name="Culley D."/>
            <person name="Daum C."/>
            <person name="Ezra D."/>
            <person name="Gonzalez J."/>
            <person name="Henrissat B."/>
            <person name="Kuo A."/>
            <person name="Liang C."/>
            <person name="Lipzen A."/>
            <person name="Lutzoni F."/>
            <person name="Magnuson J."/>
            <person name="Mondo S."/>
            <person name="Nolan M."/>
            <person name="Ohm R."/>
            <person name="Pangilinan J."/>
            <person name="Park H.-J."/>
            <person name="Ramirez L."/>
            <person name="Alfaro M."/>
            <person name="Sun H."/>
            <person name="Tritt A."/>
            <person name="Yoshinaga Y."/>
            <person name="Zwiers L.-H."/>
            <person name="Turgeon B."/>
            <person name="Goodwin S."/>
            <person name="Spatafora J."/>
            <person name="Crous P."/>
            <person name="Grigoriev I."/>
        </authorList>
    </citation>
    <scope>NUCLEOTIDE SEQUENCE</scope>
    <source>
        <strain evidence="3">CBS 133067</strain>
    </source>
</reference>
<dbReference type="InterPro" id="IPR015943">
    <property type="entry name" value="WD40/YVTN_repeat-like_dom_sf"/>
</dbReference>
<dbReference type="InterPro" id="IPR036322">
    <property type="entry name" value="WD40_repeat_dom_sf"/>
</dbReference>
<dbReference type="GO" id="GO:0005774">
    <property type="term" value="C:vacuolar membrane"/>
    <property type="evidence" value="ECO:0007669"/>
    <property type="project" value="TreeGrafter"/>
</dbReference>
<dbReference type="PANTHER" id="PTHR46170">
    <property type="entry name" value="GATOR COMPLEX PROTEIN WDR59"/>
    <property type="match status" value="1"/>
</dbReference>
<feature type="compositionally biased region" description="Acidic residues" evidence="2">
    <location>
        <begin position="703"/>
        <end position="714"/>
    </location>
</feature>
<dbReference type="SUPFAM" id="SSF50978">
    <property type="entry name" value="WD40 repeat-like"/>
    <property type="match status" value="1"/>
</dbReference>
<dbReference type="Pfam" id="PF00400">
    <property type="entry name" value="WD40"/>
    <property type="match status" value="2"/>
</dbReference>
<feature type="repeat" description="WD" evidence="1">
    <location>
        <begin position="204"/>
        <end position="246"/>
    </location>
</feature>
<dbReference type="PANTHER" id="PTHR46170:SF1">
    <property type="entry name" value="GATOR COMPLEX PROTEIN WDR59"/>
    <property type="match status" value="1"/>
</dbReference>
<comment type="caution">
    <text evidence="3">The sequence shown here is derived from an EMBL/GenBank/DDBJ whole genome shotgun (WGS) entry which is preliminary data.</text>
</comment>
<feature type="repeat" description="WD" evidence="1">
    <location>
        <begin position="117"/>
        <end position="152"/>
    </location>
</feature>
<dbReference type="EMBL" id="ML978127">
    <property type="protein sequence ID" value="KAF2098121.1"/>
    <property type="molecule type" value="Genomic_DNA"/>
</dbReference>
<feature type="region of interest" description="Disordered" evidence="2">
    <location>
        <begin position="987"/>
        <end position="1049"/>
    </location>
</feature>
<evidence type="ECO:0000256" key="2">
    <source>
        <dbReference type="SAM" id="MobiDB-lite"/>
    </source>
</evidence>
<name>A0A9P4IA88_9PEZI</name>
<feature type="compositionally biased region" description="Polar residues" evidence="2">
    <location>
        <begin position="1018"/>
        <end position="1035"/>
    </location>
</feature>
<feature type="compositionally biased region" description="Polar residues" evidence="2">
    <location>
        <begin position="11"/>
        <end position="20"/>
    </location>
</feature>
<feature type="compositionally biased region" description="Low complexity" evidence="2">
    <location>
        <begin position="715"/>
        <end position="726"/>
    </location>
</feature>
<feature type="compositionally biased region" description="Basic and acidic residues" evidence="2">
    <location>
        <begin position="688"/>
        <end position="702"/>
    </location>
</feature>
<dbReference type="Gene3D" id="2.130.10.10">
    <property type="entry name" value="YVTN repeat-like/Quinoprotein amine dehydrogenase"/>
    <property type="match status" value="1"/>
</dbReference>
<protein>
    <recommendedName>
        <fullName evidence="5">WD40 repeat-like protein</fullName>
    </recommendedName>
</protein>
<dbReference type="Proteomes" id="UP000799772">
    <property type="component" value="Unassembled WGS sequence"/>
</dbReference>
<accession>A0A9P4IA88</accession>
<feature type="compositionally biased region" description="Low complexity" evidence="2">
    <location>
        <begin position="1036"/>
        <end position="1046"/>
    </location>
</feature>
<keyword evidence="1" id="KW-0853">WD repeat</keyword>
<dbReference type="GO" id="GO:1904263">
    <property type="term" value="P:positive regulation of TORC1 signaling"/>
    <property type="evidence" value="ECO:0007669"/>
    <property type="project" value="TreeGrafter"/>
</dbReference>
<feature type="region of interest" description="Disordered" evidence="2">
    <location>
        <begin position="1"/>
        <end position="23"/>
    </location>
</feature>
<evidence type="ECO:0000313" key="4">
    <source>
        <dbReference type="Proteomes" id="UP000799772"/>
    </source>
</evidence>
<dbReference type="GO" id="GO:0034198">
    <property type="term" value="P:cellular response to amino acid starvation"/>
    <property type="evidence" value="ECO:0007669"/>
    <property type="project" value="TreeGrafter"/>
</dbReference>
<dbReference type="InterPro" id="IPR049567">
    <property type="entry name" value="WDR59-like"/>
</dbReference>
<dbReference type="InterPro" id="IPR001680">
    <property type="entry name" value="WD40_rpt"/>
</dbReference>